<dbReference type="Proteomes" id="UP001205906">
    <property type="component" value="Unassembled WGS sequence"/>
</dbReference>
<name>A0ABT1C8E2_9HYPH</name>
<evidence type="ECO:0000256" key="4">
    <source>
        <dbReference type="ARBA" id="ARBA00022989"/>
    </source>
</evidence>
<evidence type="ECO:0000256" key="1">
    <source>
        <dbReference type="ARBA" id="ARBA00004651"/>
    </source>
</evidence>
<evidence type="ECO:0000256" key="5">
    <source>
        <dbReference type="ARBA" id="ARBA00023136"/>
    </source>
</evidence>
<protein>
    <submittedName>
        <fullName evidence="7">Cytochrome c oxidase assembly protein</fullName>
    </submittedName>
</protein>
<evidence type="ECO:0000256" key="2">
    <source>
        <dbReference type="ARBA" id="ARBA00022475"/>
    </source>
</evidence>
<dbReference type="RefSeq" id="WP_252818708.1">
    <property type="nucleotide sequence ID" value="NZ_JAMXQS010000005.1"/>
</dbReference>
<evidence type="ECO:0000313" key="7">
    <source>
        <dbReference type="EMBL" id="MCO6050226.1"/>
    </source>
</evidence>
<evidence type="ECO:0000256" key="6">
    <source>
        <dbReference type="SAM" id="Phobius"/>
    </source>
</evidence>
<feature type="transmembrane region" description="Helical" evidence="6">
    <location>
        <begin position="6"/>
        <end position="24"/>
    </location>
</feature>
<dbReference type="EMBL" id="JAMXQS010000005">
    <property type="protein sequence ID" value="MCO6050226.1"/>
    <property type="molecule type" value="Genomic_DNA"/>
</dbReference>
<comment type="subcellular location">
    <subcellularLocation>
        <location evidence="1">Cell membrane</location>
        <topology evidence="1">Multi-pass membrane protein</topology>
    </subcellularLocation>
</comment>
<evidence type="ECO:0000313" key="8">
    <source>
        <dbReference type="Proteomes" id="UP001205906"/>
    </source>
</evidence>
<evidence type="ECO:0000256" key="3">
    <source>
        <dbReference type="ARBA" id="ARBA00022692"/>
    </source>
</evidence>
<feature type="transmembrane region" description="Helical" evidence="6">
    <location>
        <begin position="65"/>
        <end position="85"/>
    </location>
</feature>
<organism evidence="7 8">
    <name type="scientific">Mesorhizobium liriopis</name>
    <dbReference type="NCBI Taxonomy" id="2953882"/>
    <lineage>
        <taxon>Bacteria</taxon>
        <taxon>Pseudomonadati</taxon>
        <taxon>Pseudomonadota</taxon>
        <taxon>Alphaproteobacteria</taxon>
        <taxon>Hyphomicrobiales</taxon>
        <taxon>Phyllobacteriaceae</taxon>
        <taxon>Mesorhizobium</taxon>
    </lineage>
</organism>
<dbReference type="Pfam" id="PF09678">
    <property type="entry name" value="Caa3_CtaG"/>
    <property type="match status" value="1"/>
</dbReference>
<keyword evidence="5 6" id="KW-0472">Membrane</keyword>
<proteinExistence type="predicted"/>
<accession>A0ABT1C8E2</accession>
<feature type="transmembrane region" description="Helical" evidence="6">
    <location>
        <begin position="36"/>
        <end position="53"/>
    </location>
</feature>
<keyword evidence="3 6" id="KW-0812">Transmembrane</keyword>
<dbReference type="InterPro" id="IPR019108">
    <property type="entry name" value="Caa3_assmbl_CtaG-rel"/>
</dbReference>
<keyword evidence="2" id="KW-1003">Cell membrane</keyword>
<feature type="transmembrane region" description="Helical" evidence="6">
    <location>
        <begin position="138"/>
        <end position="159"/>
    </location>
</feature>
<keyword evidence="8" id="KW-1185">Reference proteome</keyword>
<feature type="transmembrane region" description="Helical" evidence="6">
    <location>
        <begin position="92"/>
        <end position="113"/>
    </location>
</feature>
<gene>
    <name evidence="7" type="ORF">NGM99_10560</name>
</gene>
<reference evidence="7 8" key="1">
    <citation type="submission" date="2022-06" db="EMBL/GenBank/DDBJ databases">
        <title>Mesorhizobium sp. strain RP14 Genome sequencing and assembly.</title>
        <authorList>
            <person name="Kim I."/>
        </authorList>
    </citation>
    <scope>NUCLEOTIDE SEQUENCE [LARGE SCALE GENOMIC DNA]</scope>
    <source>
        <strain evidence="8">RP14(2022)</strain>
    </source>
</reference>
<comment type="caution">
    <text evidence="7">The sequence shown here is derived from an EMBL/GenBank/DDBJ whole genome shotgun (WGS) entry which is preliminary data.</text>
</comment>
<keyword evidence="4 6" id="KW-1133">Transmembrane helix</keyword>
<sequence>MSVSLFSARAVHHLLLASVAAPLFATAFPARRIGPLALPFILATLVFWIWHLPAFYDLALARSDLYWLMQASLLGSGVLFWRTLFASEAVPAMLGLVGAMAQMGLLAAILTFAPEPVYASHLFTTLPWNITALGDQQLAGLVMWVPGMVPYAVVFALLARRVWQRNAAFAG</sequence>